<feature type="transmembrane region" description="Helical" evidence="1">
    <location>
        <begin position="26"/>
        <end position="46"/>
    </location>
</feature>
<proteinExistence type="predicted"/>
<evidence type="ECO:0000313" key="3">
    <source>
        <dbReference type="Proteomes" id="UP001229313"/>
    </source>
</evidence>
<feature type="transmembrane region" description="Helical" evidence="1">
    <location>
        <begin position="167"/>
        <end position="189"/>
    </location>
</feature>
<organism evidence="2 3">
    <name type="scientific">Lysobacter yananisis</name>
    <dbReference type="NCBI Taxonomy" id="1003114"/>
    <lineage>
        <taxon>Bacteria</taxon>
        <taxon>Pseudomonadati</taxon>
        <taxon>Pseudomonadota</taxon>
        <taxon>Gammaproteobacteria</taxon>
        <taxon>Lysobacterales</taxon>
        <taxon>Lysobacteraceae</taxon>
        <taxon>Lysobacter</taxon>
    </lineage>
</organism>
<evidence type="ECO:0008006" key="4">
    <source>
        <dbReference type="Google" id="ProtNLM"/>
    </source>
</evidence>
<dbReference type="RefSeq" id="WP_309152212.1">
    <property type="nucleotide sequence ID" value="NZ_CP133568.1"/>
</dbReference>
<feature type="transmembrane region" description="Helical" evidence="1">
    <location>
        <begin position="118"/>
        <end position="136"/>
    </location>
</feature>
<feature type="transmembrane region" description="Helical" evidence="1">
    <location>
        <begin position="52"/>
        <end position="75"/>
    </location>
</feature>
<accession>A0ABY9P908</accession>
<keyword evidence="3" id="KW-1185">Reference proteome</keyword>
<evidence type="ECO:0000313" key="2">
    <source>
        <dbReference type="EMBL" id="WMT03501.1"/>
    </source>
</evidence>
<keyword evidence="1" id="KW-0472">Membrane</keyword>
<name>A0ABY9P908_9GAMM</name>
<reference evidence="2 3" key="1">
    <citation type="submission" date="2023-08" db="EMBL/GenBank/DDBJ databases">
        <title>The whole genome sequence of Lysobacter yananisis.</title>
        <authorList>
            <person name="Sun H."/>
        </authorList>
    </citation>
    <scope>NUCLEOTIDE SEQUENCE [LARGE SCALE GENOMIC DNA]</scope>
    <source>
        <strain evidence="2 3">SNNU513</strain>
    </source>
</reference>
<sequence>MALEQGRQTRERAVAWWENSSFFRKLWSYLAMAGVFALGQALMAWVFLSSPRLTFCFLAAELVLAGVAIVARPLASSRAMALAWCKWPLLGIYALLTGYFAFVFALGCYWFGTANGAWSALALSLALAAVHCAARYRPRWSGWAQSAASLSIMGTNAWISVKAGQASILPFALAPMFCIASAVFMVVVWREAAKPRSWDG</sequence>
<evidence type="ECO:0000256" key="1">
    <source>
        <dbReference type="SAM" id="Phobius"/>
    </source>
</evidence>
<dbReference type="Proteomes" id="UP001229313">
    <property type="component" value="Chromosome"/>
</dbReference>
<protein>
    <recommendedName>
        <fullName evidence="4">DUF2878 domain-containing protein</fullName>
    </recommendedName>
</protein>
<dbReference type="EMBL" id="CP133568">
    <property type="protein sequence ID" value="WMT03501.1"/>
    <property type="molecule type" value="Genomic_DNA"/>
</dbReference>
<gene>
    <name evidence="2" type="ORF">RDV84_01210</name>
</gene>
<keyword evidence="1" id="KW-0812">Transmembrane</keyword>
<feature type="transmembrane region" description="Helical" evidence="1">
    <location>
        <begin position="87"/>
        <end position="112"/>
    </location>
</feature>
<keyword evidence="1" id="KW-1133">Transmembrane helix</keyword>